<protein>
    <submittedName>
        <fullName evidence="2">Uncharacterized protein</fullName>
    </submittedName>
</protein>
<reference evidence="2 3" key="1">
    <citation type="journal article" date="2020" name="Mol. Biol. Evol.">
        <title>Distinct Expression and Methylation Patterns for Genes with Different Fates following a Single Whole-Genome Duplication in Flowering Plants.</title>
        <authorList>
            <person name="Shi T."/>
            <person name="Rahmani R.S."/>
            <person name="Gugger P.F."/>
            <person name="Wang M."/>
            <person name="Li H."/>
            <person name="Zhang Y."/>
            <person name="Li Z."/>
            <person name="Wang Q."/>
            <person name="Van de Peer Y."/>
            <person name="Marchal K."/>
            <person name="Chen J."/>
        </authorList>
    </citation>
    <scope>NUCLEOTIDE SEQUENCE [LARGE SCALE GENOMIC DNA]</scope>
    <source>
        <tissue evidence="2">Leaf</tissue>
    </source>
</reference>
<feature type="compositionally biased region" description="Polar residues" evidence="1">
    <location>
        <begin position="1"/>
        <end position="11"/>
    </location>
</feature>
<organism evidence="2 3">
    <name type="scientific">Nelumbo nucifera</name>
    <name type="common">Sacred lotus</name>
    <dbReference type="NCBI Taxonomy" id="4432"/>
    <lineage>
        <taxon>Eukaryota</taxon>
        <taxon>Viridiplantae</taxon>
        <taxon>Streptophyta</taxon>
        <taxon>Embryophyta</taxon>
        <taxon>Tracheophyta</taxon>
        <taxon>Spermatophyta</taxon>
        <taxon>Magnoliopsida</taxon>
        <taxon>Proteales</taxon>
        <taxon>Nelumbonaceae</taxon>
        <taxon>Nelumbo</taxon>
    </lineage>
</organism>
<sequence length="51" mass="5729">MDVDQYGSNVNGDKFRKSTPTKKACKLQGYTQPQQNEKNKKHLGALPCCTK</sequence>
<dbReference type="Proteomes" id="UP000607653">
    <property type="component" value="Unassembled WGS sequence"/>
</dbReference>
<name>A0A823A0X2_NELNU</name>
<evidence type="ECO:0000256" key="1">
    <source>
        <dbReference type="SAM" id="MobiDB-lite"/>
    </source>
</evidence>
<proteinExistence type="predicted"/>
<evidence type="ECO:0000313" key="3">
    <source>
        <dbReference type="Proteomes" id="UP000607653"/>
    </source>
</evidence>
<dbReference type="AlphaFoldDB" id="A0A823A0X2"/>
<comment type="caution">
    <text evidence="2">The sequence shown here is derived from an EMBL/GenBank/DDBJ whole genome shotgun (WGS) entry which is preliminary data.</text>
</comment>
<evidence type="ECO:0000313" key="2">
    <source>
        <dbReference type="EMBL" id="DAD49215.1"/>
    </source>
</evidence>
<keyword evidence="3" id="KW-1185">Reference proteome</keyword>
<dbReference type="EMBL" id="DUZY01000008">
    <property type="protein sequence ID" value="DAD49215.1"/>
    <property type="molecule type" value="Genomic_DNA"/>
</dbReference>
<accession>A0A823A0X2</accession>
<feature type="region of interest" description="Disordered" evidence="1">
    <location>
        <begin position="1"/>
        <end position="51"/>
    </location>
</feature>
<gene>
    <name evidence="2" type="ORF">HUJ06_019152</name>
</gene>